<keyword evidence="3" id="KW-1003">Cell membrane</keyword>
<keyword evidence="12" id="KW-1185">Reference proteome</keyword>
<dbReference type="STRING" id="580340.Tlie_0030"/>
<dbReference type="KEGG" id="tli:Tlie_0030"/>
<sequence length="170" mass="18870">MRRTEPSAEREGLDRSSLSALSDKINKICEGLLFILMTAMIAITTLQIVFRFFFEALVWSEELTRFLLVASSLVGASIGFKRGSHIAITFLANKLSPKASKALGVFIQLASMAFFVIVGWYGILMMKSEGGQTTPALGISMAWIYLFYPAVSLVIMVHLLDSLLKILRRD</sequence>
<protein>
    <submittedName>
        <fullName evidence="11">Tripartite ATP-independent periplasmic transporter DctQ component</fullName>
    </submittedName>
</protein>
<feature type="transmembrane region" description="Helical" evidence="9">
    <location>
        <begin position="66"/>
        <end position="91"/>
    </location>
</feature>
<keyword evidence="7 9" id="KW-0472">Membrane</keyword>
<evidence type="ECO:0000256" key="4">
    <source>
        <dbReference type="ARBA" id="ARBA00022519"/>
    </source>
</evidence>
<evidence type="ECO:0000313" key="11">
    <source>
        <dbReference type="EMBL" id="AER65776.1"/>
    </source>
</evidence>
<accession>G7V5E9</accession>
<organism evidence="11 12">
    <name type="scientific">Thermovirga lienii (strain ATCC BAA-1197 / DSM 17291 / Cas60314)</name>
    <dbReference type="NCBI Taxonomy" id="580340"/>
    <lineage>
        <taxon>Bacteria</taxon>
        <taxon>Thermotogati</taxon>
        <taxon>Synergistota</taxon>
        <taxon>Synergistia</taxon>
        <taxon>Synergistales</taxon>
        <taxon>Thermovirgaceae</taxon>
        <taxon>Thermovirga</taxon>
    </lineage>
</organism>
<keyword evidence="4" id="KW-0997">Cell inner membrane</keyword>
<evidence type="ECO:0000313" key="12">
    <source>
        <dbReference type="Proteomes" id="UP000005868"/>
    </source>
</evidence>
<comment type="similarity">
    <text evidence="8">Belongs to the TRAP transporter small permease family.</text>
</comment>
<dbReference type="GO" id="GO:0022857">
    <property type="term" value="F:transmembrane transporter activity"/>
    <property type="evidence" value="ECO:0007669"/>
    <property type="project" value="TreeGrafter"/>
</dbReference>
<proteinExistence type="inferred from homology"/>
<feature type="transmembrane region" description="Helical" evidence="9">
    <location>
        <begin position="143"/>
        <end position="164"/>
    </location>
</feature>
<reference evidence="12" key="1">
    <citation type="submission" date="2011-10" db="EMBL/GenBank/DDBJ databases">
        <title>The complete genome of chromosome of Thermovirga lienii DSM 17291.</title>
        <authorList>
            <consortium name="US DOE Joint Genome Institute (JGI-PGF)"/>
            <person name="Lucas S."/>
            <person name="Copeland A."/>
            <person name="Lapidus A."/>
            <person name="Glavina del Rio T."/>
            <person name="Dalin E."/>
            <person name="Tice H."/>
            <person name="Bruce D."/>
            <person name="Goodwin L."/>
            <person name="Pitluck S."/>
            <person name="Peters L."/>
            <person name="Mikhailova N."/>
            <person name="Saunders E."/>
            <person name="Kyrpides N."/>
            <person name="Mavromatis K."/>
            <person name="Ivanova N."/>
            <person name="Last F.I."/>
            <person name="Brettin T."/>
            <person name="Detter J.C."/>
            <person name="Han C."/>
            <person name="Larimer F."/>
            <person name="Land M."/>
            <person name="Hauser L."/>
            <person name="Markowitz V."/>
            <person name="Cheng J.-F."/>
            <person name="Hugenholtz P."/>
            <person name="Woyke T."/>
            <person name="Wu D."/>
            <person name="Spring S."/>
            <person name="Schroeder M."/>
            <person name="Brambilla E.-M."/>
            <person name="Klenk H.-P."/>
            <person name="Eisen J.A."/>
        </authorList>
    </citation>
    <scope>NUCLEOTIDE SEQUENCE [LARGE SCALE GENOMIC DNA]</scope>
    <source>
        <strain evidence="12">ATCC BAA-1197 / DSM 17291 / Cas60314</strain>
    </source>
</reference>
<reference evidence="11 12" key="2">
    <citation type="journal article" date="2012" name="Stand. Genomic Sci.">
        <title>Genome sequence of the moderately thermophilic, amino-acid-degrading and sulfur-reducing bacterium Thermovirga lienii type strain (Cas60314(T)).</title>
        <authorList>
            <person name="Goker M."/>
            <person name="Saunders E."/>
            <person name="Lapidus A."/>
            <person name="Nolan M."/>
            <person name="Lucas S."/>
            <person name="Hammon N."/>
            <person name="Deshpande S."/>
            <person name="Cheng J.F."/>
            <person name="Han C."/>
            <person name="Tapia R."/>
            <person name="Goodwin L.A."/>
            <person name="Pitluck S."/>
            <person name="Liolios K."/>
            <person name="Mavromatis K."/>
            <person name="Pagani I."/>
            <person name="Ivanova N."/>
            <person name="Mikhailova N."/>
            <person name="Pati A."/>
            <person name="Chen A."/>
            <person name="Palaniappan K."/>
            <person name="Land M."/>
            <person name="Chang Y.J."/>
            <person name="Jeffries C.D."/>
            <person name="Brambilla E.M."/>
            <person name="Rohde M."/>
            <person name="Spring S."/>
            <person name="Detter J.C."/>
            <person name="Woyke T."/>
            <person name="Bristow J."/>
            <person name="Eisen J.A."/>
            <person name="Markowitz V."/>
            <person name="Hugenholtz P."/>
            <person name="Kyrpides N.C."/>
            <person name="Klenk H.P."/>
        </authorList>
    </citation>
    <scope>NUCLEOTIDE SEQUENCE [LARGE SCALE GENOMIC DNA]</scope>
    <source>
        <strain evidence="12">ATCC BAA-1197 / DSM 17291 / Cas60314</strain>
    </source>
</reference>
<feature type="domain" description="Tripartite ATP-independent periplasmic transporters DctQ component" evidence="10">
    <location>
        <begin position="40"/>
        <end position="168"/>
    </location>
</feature>
<dbReference type="InterPro" id="IPR055348">
    <property type="entry name" value="DctQ"/>
</dbReference>
<evidence type="ECO:0000256" key="5">
    <source>
        <dbReference type="ARBA" id="ARBA00022692"/>
    </source>
</evidence>
<evidence type="ECO:0000256" key="9">
    <source>
        <dbReference type="SAM" id="Phobius"/>
    </source>
</evidence>
<gene>
    <name evidence="11" type="ordered locus">Tlie_0030</name>
</gene>
<dbReference type="PANTHER" id="PTHR35011">
    <property type="entry name" value="2,3-DIKETO-L-GULONATE TRAP TRANSPORTER SMALL PERMEASE PROTEIN YIAM"/>
    <property type="match status" value="1"/>
</dbReference>
<comment type="subcellular location">
    <subcellularLocation>
        <location evidence="1">Cell inner membrane</location>
        <topology evidence="1">Multi-pass membrane protein</topology>
    </subcellularLocation>
</comment>
<feature type="transmembrane region" description="Helical" evidence="9">
    <location>
        <begin position="32"/>
        <end position="54"/>
    </location>
</feature>
<evidence type="ECO:0000256" key="7">
    <source>
        <dbReference type="ARBA" id="ARBA00023136"/>
    </source>
</evidence>
<dbReference type="InterPro" id="IPR007387">
    <property type="entry name" value="TRAP_DctQ"/>
</dbReference>
<dbReference type="AlphaFoldDB" id="G7V5E9"/>
<evidence type="ECO:0000259" key="10">
    <source>
        <dbReference type="Pfam" id="PF04290"/>
    </source>
</evidence>
<keyword evidence="6 9" id="KW-1133">Transmembrane helix</keyword>
<dbReference type="GO" id="GO:0005886">
    <property type="term" value="C:plasma membrane"/>
    <property type="evidence" value="ECO:0007669"/>
    <property type="project" value="UniProtKB-SubCell"/>
</dbReference>
<dbReference type="EMBL" id="CP003096">
    <property type="protein sequence ID" value="AER65776.1"/>
    <property type="molecule type" value="Genomic_DNA"/>
</dbReference>
<keyword evidence="2" id="KW-0813">Transport</keyword>
<dbReference type="GO" id="GO:0015740">
    <property type="term" value="P:C4-dicarboxylate transport"/>
    <property type="evidence" value="ECO:0007669"/>
    <property type="project" value="TreeGrafter"/>
</dbReference>
<dbReference type="eggNOG" id="COG3090">
    <property type="taxonomic scope" value="Bacteria"/>
</dbReference>
<evidence type="ECO:0000256" key="6">
    <source>
        <dbReference type="ARBA" id="ARBA00022989"/>
    </source>
</evidence>
<name>G7V5E9_THELD</name>
<evidence type="ECO:0000256" key="8">
    <source>
        <dbReference type="ARBA" id="ARBA00038436"/>
    </source>
</evidence>
<evidence type="ECO:0000256" key="3">
    <source>
        <dbReference type="ARBA" id="ARBA00022475"/>
    </source>
</evidence>
<dbReference type="Pfam" id="PF04290">
    <property type="entry name" value="DctQ"/>
    <property type="match status" value="1"/>
</dbReference>
<dbReference type="PANTHER" id="PTHR35011:SF2">
    <property type="entry name" value="2,3-DIKETO-L-GULONATE TRAP TRANSPORTER SMALL PERMEASE PROTEIN YIAM"/>
    <property type="match status" value="1"/>
</dbReference>
<keyword evidence="5 9" id="KW-0812">Transmembrane</keyword>
<evidence type="ECO:0000256" key="1">
    <source>
        <dbReference type="ARBA" id="ARBA00004429"/>
    </source>
</evidence>
<dbReference type="Proteomes" id="UP000005868">
    <property type="component" value="Chromosome"/>
</dbReference>
<dbReference type="HOGENOM" id="CLU_086356_9_2_0"/>
<dbReference type="OrthoDB" id="45144at2"/>
<feature type="transmembrane region" description="Helical" evidence="9">
    <location>
        <begin position="103"/>
        <end position="123"/>
    </location>
</feature>
<evidence type="ECO:0000256" key="2">
    <source>
        <dbReference type="ARBA" id="ARBA00022448"/>
    </source>
</evidence>